<name>A0A9N8W596_9GLOM</name>
<dbReference type="Proteomes" id="UP000789342">
    <property type="component" value="Unassembled WGS sequence"/>
</dbReference>
<dbReference type="AlphaFoldDB" id="A0A9N8W596"/>
<evidence type="ECO:0000313" key="3">
    <source>
        <dbReference type="Proteomes" id="UP000789342"/>
    </source>
</evidence>
<gene>
    <name evidence="2" type="ORF">AMORRO_LOCUS1928</name>
</gene>
<accession>A0A9N8W596</accession>
<reference evidence="2" key="1">
    <citation type="submission" date="2021-06" db="EMBL/GenBank/DDBJ databases">
        <authorList>
            <person name="Kallberg Y."/>
            <person name="Tangrot J."/>
            <person name="Rosling A."/>
        </authorList>
    </citation>
    <scope>NUCLEOTIDE SEQUENCE</scope>
    <source>
        <strain evidence="2">CL551</strain>
    </source>
</reference>
<feature type="chain" id="PRO_5040457974" evidence="1">
    <location>
        <begin position="22"/>
        <end position="53"/>
    </location>
</feature>
<keyword evidence="1" id="KW-0732">Signal</keyword>
<dbReference type="EMBL" id="CAJVPV010000756">
    <property type="protein sequence ID" value="CAG8472641.1"/>
    <property type="molecule type" value="Genomic_DNA"/>
</dbReference>
<protein>
    <submittedName>
        <fullName evidence="2">14068_t:CDS:1</fullName>
    </submittedName>
</protein>
<evidence type="ECO:0000256" key="1">
    <source>
        <dbReference type="SAM" id="SignalP"/>
    </source>
</evidence>
<keyword evidence="3" id="KW-1185">Reference proteome</keyword>
<organism evidence="2 3">
    <name type="scientific">Acaulospora morrowiae</name>
    <dbReference type="NCBI Taxonomy" id="94023"/>
    <lineage>
        <taxon>Eukaryota</taxon>
        <taxon>Fungi</taxon>
        <taxon>Fungi incertae sedis</taxon>
        <taxon>Mucoromycota</taxon>
        <taxon>Glomeromycotina</taxon>
        <taxon>Glomeromycetes</taxon>
        <taxon>Diversisporales</taxon>
        <taxon>Acaulosporaceae</taxon>
        <taxon>Acaulospora</taxon>
    </lineage>
</organism>
<sequence>MTIIITRIFCFLSSLPDIVQTLSYPFPPTTPESKGNSDARYFCMGLRVRYIFT</sequence>
<evidence type="ECO:0000313" key="2">
    <source>
        <dbReference type="EMBL" id="CAG8472641.1"/>
    </source>
</evidence>
<proteinExistence type="predicted"/>
<feature type="signal peptide" evidence="1">
    <location>
        <begin position="1"/>
        <end position="21"/>
    </location>
</feature>
<comment type="caution">
    <text evidence="2">The sequence shown here is derived from an EMBL/GenBank/DDBJ whole genome shotgun (WGS) entry which is preliminary data.</text>
</comment>